<name>A0A8S9GEC9_BRACR</name>
<gene>
    <name evidence="2" type="ORF">F2Q68_00032523</name>
</gene>
<comment type="caution">
    <text evidence="2">The sequence shown here is derived from an EMBL/GenBank/DDBJ whole genome shotgun (WGS) entry which is preliminary data.</text>
</comment>
<evidence type="ECO:0000313" key="2">
    <source>
        <dbReference type="EMBL" id="KAF2541762.1"/>
    </source>
</evidence>
<feature type="compositionally biased region" description="Basic and acidic residues" evidence="1">
    <location>
        <begin position="78"/>
        <end position="88"/>
    </location>
</feature>
<accession>A0A8S9GEC9</accession>
<reference evidence="2" key="1">
    <citation type="submission" date="2019-12" db="EMBL/GenBank/DDBJ databases">
        <title>Genome sequencing and annotation of Brassica cretica.</title>
        <authorList>
            <person name="Studholme D.J."/>
            <person name="Sarris P.F."/>
        </authorList>
    </citation>
    <scope>NUCLEOTIDE SEQUENCE</scope>
    <source>
        <strain evidence="2">PFS-001/15</strain>
        <tissue evidence="2">Leaf</tissue>
    </source>
</reference>
<dbReference type="AlphaFoldDB" id="A0A8S9GEC9"/>
<evidence type="ECO:0000313" key="3">
    <source>
        <dbReference type="Proteomes" id="UP000712281"/>
    </source>
</evidence>
<evidence type="ECO:0000256" key="1">
    <source>
        <dbReference type="SAM" id="MobiDB-lite"/>
    </source>
</evidence>
<dbReference type="Proteomes" id="UP000712281">
    <property type="component" value="Unassembled WGS sequence"/>
</dbReference>
<sequence>MGLPSIRRDDRVIWWFLKEKGKEGYVVLGVGDDTMMLLNEIQPQSQLVPTNQIPTLDPTKAEEEPAPQTTLPPVRVGATKDEPSRNESRMLPPGKCRANHTISTQAREMEIKEGTLLHGRGGQEQGNHIRL</sequence>
<proteinExistence type="predicted"/>
<organism evidence="2 3">
    <name type="scientific">Brassica cretica</name>
    <name type="common">Mustard</name>
    <dbReference type="NCBI Taxonomy" id="69181"/>
    <lineage>
        <taxon>Eukaryota</taxon>
        <taxon>Viridiplantae</taxon>
        <taxon>Streptophyta</taxon>
        <taxon>Embryophyta</taxon>
        <taxon>Tracheophyta</taxon>
        <taxon>Spermatophyta</taxon>
        <taxon>Magnoliopsida</taxon>
        <taxon>eudicotyledons</taxon>
        <taxon>Gunneridae</taxon>
        <taxon>Pentapetalae</taxon>
        <taxon>rosids</taxon>
        <taxon>malvids</taxon>
        <taxon>Brassicales</taxon>
        <taxon>Brassicaceae</taxon>
        <taxon>Brassiceae</taxon>
        <taxon>Brassica</taxon>
    </lineage>
</organism>
<dbReference type="EMBL" id="QGKW02002005">
    <property type="protein sequence ID" value="KAF2541762.1"/>
    <property type="molecule type" value="Genomic_DNA"/>
</dbReference>
<feature type="region of interest" description="Disordered" evidence="1">
    <location>
        <begin position="48"/>
        <end position="99"/>
    </location>
</feature>
<protein>
    <submittedName>
        <fullName evidence="2">Uncharacterized protein</fullName>
    </submittedName>
</protein>